<name>A0A0R0CDR7_9GAMM</name>
<comment type="caution">
    <text evidence="1">The sequence shown here is derived from an EMBL/GenBank/DDBJ whole genome shotgun (WGS) entry which is preliminary data.</text>
</comment>
<reference evidence="1 2" key="1">
    <citation type="submission" date="2015-05" db="EMBL/GenBank/DDBJ databases">
        <title>Genome sequencing and analysis of members of genus Stenotrophomonas.</title>
        <authorList>
            <person name="Patil P.P."/>
            <person name="Midha S."/>
            <person name="Patil P.B."/>
        </authorList>
    </citation>
    <scope>NUCLEOTIDE SEQUENCE [LARGE SCALE GENOMIC DNA]</scope>
    <source>
        <strain evidence="1 2">DSM 21858</strain>
    </source>
</reference>
<dbReference type="AlphaFoldDB" id="A0A0R0CDR7"/>
<dbReference type="Proteomes" id="UP000052052">
    <property type="component" value="Unassembled WGS sequence"/>
</dbReference>
<sequence>MLLLAGCASTQTASLQPDQPLPQTRVQVNSDYVAEVERKARMRGVEVNWVNQPRRIVAVTPDTE</sequence>
<protein>
    <submittedName>
        <fullName evidence="1">Uncharacterized protein</fullName>
    </submittedName>
</protein>
<dbReference type="PATRIC" id="fig|344882.3.peg.1419"/>
<dbReference type="EMBL" id="LDJL01000018">
    <property type="protein sequence ID" value="KRG67881.1"/>
    <property type="molecule type" value="Genomic_DNA"/>
</dbReference>
<proteinExistence type="predicted"/>
<accession>A0A0R0CDR7</accession>
<evidence type="ECO:0000313" key="1">
    <source>
        <dbReference type="EMBL" id="KRG67881.1"/>
    </source>
</evidence>
<dbReference type="STRING" id="344882.ABB29_15185"/>
<organism evidence="1 2">
    <name type="scientific">Pseudoxanthomonas dokdonensis</name>
    <dbReference type="NCBI Taxonomy" id="344882"/>
    <lineage>
        <taxon>Bacteria</taxon>
        <taxon>Pseudomonadati</taxon>
        <taxon>Pseudomonadota</taxon>
        <taxon>Gammaproteobacteria</taxon>
        <taxon>Lysobacterales</taxon>
        <taxon>Lysobacteraceae</taxon>
        <taxon>Pseudoxanthomonas</taxon>
    </lineage>
</organism>
<evidence type="ECO:0000313" key="2">
    <source>
        <dbReference type="Proteomes" id="UP000052052"/>
    </source>
</evidence>
<keyword evidence="2" id="KW-1185">Reference proteome</keyword>
<gene>
    <name evidence="1" type="ORF">ABB29_15185</name>
</gene>